<keyword evidence="3" id="KW-0170">Cobalt</keyword>
<gene>
    <name evidence="5" type="ORF">STSU_031035</name>
</gene>
<evidence type="ECO:0000256" key="2">
    <source>
        <dbReference type="ARBA" id="ARBA00023235"/>
    </source>
</evidence>
<dbReference type="InterPro" id="IPR016176">
    <property type="entry name" value="Cbl-dep_enz_cat"/>
</dbReference>
<sequence>MRPGGTVLIAPDDLRDGGTDPRGPDSFGGFVARAARAGRLVVQPRMGFSDPARMRTGLAATRSAAAVTVGTLTIDSYTRVGDHAAARTAVAEGARLNGYPITAHSAERTRAVLDGIAGPAFPVQVRHGSSRPAAIVRALAAAGLHATEGGPVSYCLPYGRTPLAESVENWARACELLAELVPAPALPHLESFGGCMLGQLCPPGLLVALSLLEALFFTRHGIRSVSLSFAQQTDPAQDAEAVRALHRLAAEFLPPDTDRHVVLYTYMGVYPRTERGATLLLEASARLAVEAGAQRLIVKTAAEAHRIPTVRENLRALETAAVAADLAARARPRAPIVPDPAEDGGGDNAVYHEARAFVEAVLDLGDDLGRALRTAFARGVLDVPFCLHPDNAGRSRSFLDSAGRLRWAETGGMPIPPDTAPDGAPTPLTSDGLLAALYSVATRYDTPAPGGRILSAAPSPS</sequence>
<evidence type="ECO:0000313" key="6">
    <source>
        <dbReference type="Proteomes" id="UP000005940"/>
    </source>
</evidence>
<accession>I2MUF8</accession>
<dbReference type="RefSeq" id="WP_006350625.1">
    <property type="nucleotide sequence ID" value="NZ_CP029159.1"/>
</dbReference>
<evidence type="ECO:0000256" key="1">
    <source>
        <dbReference type="ARBA" id="ARBA00022628"/>
    </source>
</evidence>
<dbReference type="GO" id="GO:0031419">
    <property type="term" value="F:cobalamin binding"/>
    <property type="evidence" value="ECO:0007669"/>
    <property type="project" value="UniProtKB-KW"/>
</dbReference>
<organism evidence="5 6">
    <name type="scientific">Streptomyces tsukubensis (strain DSM 42081 / NBRC 108919 / NRRL 18488 / 9993)</name>
    <dbReference type="NCBI Taxonomy" id="1114943"/>
    <lineage>
        <taxon>Bacteria</taxon>
        <taxon>Bacillati</taxon>
        <taxon>Actinomycetota</taxon>
        <taxon>Actinomycetes</taxon>
        <taxon>Kitasatosporales</taxon>
        <taxon>Streptomycetaceae</taxon>
        <taxon>Streptomyces</taxon>
    </lineage>
</organism>
<dbReference type="AlphaFoldDB" id="I2MUF8"/>
<evidence type="ECO:0000256" key="4">
    <source>
        <dbReference type="SAM" id="MobiDB-lite"/>
    </source>
</evidence>
<protein>
    <submittedName>
        <fullName evidence="5">Methylaspartate mutase</fullName>
    </submittedName>
</protein>
<proteinExistence type="predicted"/>
<keyword evidence="6" id="KW-1185">Reference proteome</keyword>
<dbReference type="GO" id="GO:0050097">
    <property type="term" value="F:methylaspartate mutase activity"/>
    <property type="evidence" value="ECO:0007669"/>
    <property type="project" value="InterPro"/>
</dbReference>
<dbReference type="GO" id="GO:0019670">
    <property type="term" value="P:anaerobic L-glutamate catabolic process"/>
    <property type="evidence" value="ECO:0007669"/>
    <property type="project" value="InterPro"/>
</dbReference>
<dbReference type="Gene3D" id="3.20.20.240">
    <property type="entry name" value="Methylmalonyl-CoA mutase"/>
    <property type="match status" value="1"/>
</dbReference>
<dbReference type="Proteomes" id="UP000005940">
    <property type="component" value="Chromosome"/>
</dbReference>
<feature type="region of interest" description="Disordered" evidence="4">
    <location>
        <begin position="1"/>
        <end position="25"/>
    </location>
</feature>
<dbReference type="EMBL" id="CP029159">
    <property type="protein sequence ID" value="QKM70913.1"/>
    <property type="molecule type" value="Genomic_DNA"/>
</dbReference>
<evidence type="ECO:0000313" key="5">
    <source>
        <dbReference type="EMBL" id="QKM70913.1"/>
    </source>
</evidence>
<feature type="region of interest" description="Disordered" evidence="4">
    <location>
        <begin position="409"/>
        <end position="428"/>
    </location>
</feature>
<keyword evidence="2" id="KW-0413">Isomerase</keyword>
<dbReference type="Pfam" id="PF06368">
    <property type="entry name" value="Met_asp_mut_E"/>
    <property type="match status" value="1"/>
</dbReference>
<keyword evidence="1" id="KW-0846">Cobalamin</keyword>
<reference evidence="5 6" key="1">
    <citation type="journal article" date="2012" name="J. Bacteriol.">
        <title>Draft genome of Streptomyces tsukubaensis NRRL 18488, the producer of the clinically important immunosuppressant tacrolimus (FK506).</title>
        <authorList>
            <person name="Barreiro C."/>
            <person name="Prieto C."/>
            <person name="Sola-Landa A."/>
            <person name="Solera E."/>
            <person name="Martinez-Castro M."/>
            <person name="Perez-Redondo R."/>
            <person name="Garcia-Estrada C."/>
            <person name="Aparicio J.F."/>
            <person name="Fernandez-Martinez L.T."/>
            <person name="Santos-Aberturas J."/>
            <person name="Salehi-Najafabadi Z."/>
            <person name="Rodriguez-Garcia A."/>
            <person name="Tauch A."/>
            <person name="Martin J.F."/>
        </authorList>
    </citation>
    <scope>NUCLEOTIDE SEQUENCE [LARGE SCALE GENOMIC DNA]</scope>
    <source>
        <strain evidence="6">DSM 42081 / NBRC 108919 / NRRL 18488 / 9993</strain>
    </source>
</reference>
<dbReference type="SUPFAM" id="SSF51703">
    <property type="entry name" value="Cobalamin (vitamin B12)-dependent enzymes"/>
    <property type="match status" value="1"/>
</dbReference>
<feature type="compositionally biased region" description="Basic and acidic residues" evidence="4">
    <location>
        <begin position="12"/>
        <end position="23"/>
    </location>
</feature>
<evidence type="ECO:0000256" key="3">
    <source>
        <dbReference type="ARBA" id="ARBA00023285"/>
    </source>
</evidence>
<dbReference type="InterPro" id="IPR006396">
    <property type="entry name" value="Glu_mut_E"/>
</dbReference>
<name>I2MUF8_STRT9</name>
<dbReference type="PIRSF" id="PIRSF001495">
    <property type="entry name" value="Met_asp_mut_epsi"/>
    <property type="match status" value="1"/>
</dbReference>